<keyword evidence="4 9" id="KW-1003">Cell membrane</keyword>
<reference evidence="12" key="1">
    <citation type="submission" date="2018-02" db="EMBL/GenBank/DDBJ databases">
        <authorList>
            <person name="Hausmann B."/>
        </authorList>
    </citation>
    <scope>NUCLEOTIDE SEQUENCE [LARGE SCALE GENOMIC DNA]</scope>
    <source>
        <strain evidence="12">Peat soil MAG SbA5</strain>
    </source>
</reference>
<dbReference type="AlphaFoldDB" id="A0A2N9M9Z2"/>
<comment type="similarity">
    <text evidence="2 9">Belongs to the ABC-2 integral membrane protein family.</text>
</comment>
<keyword evidence="3 9" id="KW-0813">Transport</keyword>
<dbReference type="InterPro" id="IPR013525">
    <property type="entry name" value="ABC2_TM"/>
</dbReference>
<dbReference type="Proteomes" id="UP000239735">
    <property type="component" value="Unassembled WGS sequence"/>
</dbReference>
<evidence type="ECO:0000259" key="10">
    <source>
        <dbReference type="PROSITE" id="PS51012"/>
    </source>
</evidence>
<organism evidence="11 12">
    <name type="scientific">Candidatus Sulfuritelmatomonas gaucii</name>
    <dbReference type="NCBI Taxonomy" id="2043161"/>
    <lineage>
        <taxon>Bacteria</taxon>
        <taxon>Pseudomonadati</taxon>
        <taxon>Acidobacteriota</taxon>
        <taxon>Terriglobia</taxon>
        <taxon>Terriglobales</taxon>
        <taxon>Acidobacteriaceae</taxon>
        <taxon>Candidatus Sulfuritelmatomonas</taxon>
    </lineage>
</organism>
<evidence type="ECO:0000256" key="7">
    <source>
        <dbReference type="ARBA" id="ARBA00022989"/>
    </source>
</evidence>
<name>A0A2N9M9Z2_9BACT</name>
<evidence type="ECO:0000256" key="2">
    <source>
        <dbReference type="ARBA" id="ARBA00007783"/>
    </source>
</evidence>
<proteinExistence type="inferred from homology"/>
<evidence type="ECO:0000256" key="8">
    <source>
        <dbReference type="ARBA" id="ARBA00023136"/>
    </source>
</evidence>
<dbReference type="GO" id="GO:0005886">
    <property type="term" value="C:plasma membrane"/>
    <property type="evidence" value="ECO:0007669"/>
    <property type="project" value="UniProtKB-SubCell"/>
</dbReference>
<keyword evidence="7 9" id="KW-1133">Transmembrane helix</keyword>
<keyword evidence="8 9" id="KW-0472">Membrane</keyword>
<dbReference type="GO" id="GO:0015920">
    <property type="term" value="P:lipopolysaccharide transport"/>
    <property type="evidence" value="ECO:0007669"/>
    <property type="project" value="TreeGrafter"/>
</dbReference>
<feature type="transmembrane region" description="Helical" evidence="9">
    <location>
        <begin position="88"/>
        <end position="107"/>
    </location>
</feature>
<dbReference type="InterPro" id="IPR047817">
    <property type="entry name" value="ABC2_TM_bact-type"/>
</dbReference>
<gene>
    <name evidence="11" type="ORF">SBA5_970014</name>
</gene>
<dbReference type="GO" id="GO:0140359">
    <property type="term" value="F:ABC-type transporter activity"/>
    <property type="evidence" value="ECO:0007669"/>
    <property type="project" value="InterPro"/>
</dbReference>
<evidence type="ECO:0000313" key="11">
    <source>
        <dbReference type="EMBL" id="SPE32289.1"/>
    </source>
</evidence>
<keyword evidence="5" id="KW-0997">Cell inner membrane</keyword>
<evidence type="ECO:0000256" key="1">
    <source>
        <dbReference type="ARBA" id="ARBA00004429"/>
    </source>
</evidence>
<accession>A0A2N9M9Z2</accession>
<feature type="transmembrane region" description="Helical" evidence="9">
    <location>
        <begin position="197"/>
        <end position="217"/>
    </location>
</feature>
<feature type="transmembrane region" description="Helical" evidence="9">
    <location>
        <begin position="128"/>
        <end position="159"/>
    </location>
</feature>
<comment type="subcellular location">
    <subcellularLocation>
        <location evidence="1">Cell inner membrane</location>
        <topology evidence="1">Multi-pass membrane protein</topology>
    </subcellularLocation>
    <subcellularLocation>
        <location evidence="9">Cell membrane</location>
        <topology evidence="9">Multi-pass membrane protein</topology>
    </subcellularLocation>
</comment>
<dbReference type="PANTHER" id="PTHR30413:SF8">
    <property type="entry name" value="TRANSPORT PERMEASE PROTEIN"/>
    <property type="match status" value="1"/>
</dbReference>
<dbReference type="EMBL" id="OKRB01000160">
    <property type="protein sequence ID" value="SPE32289.1"/>
    <property type="molecule type" value="Genomic_DNA"/>
</dbReference>
<protein>
    <recommendedName>
        <fullName evidence="9">Transport permease protein</fullName>
    </recommendedName>
</protein>
<sequence>MAAATRLQSTDLAKVTIRAADGSWSLHWGEIWQHRELLYFLTWRDIKVRYKQTVLGVTWAILQPLAIALSLTAFLGRVVHMPSGELPYPVFAYMGMVLWQLFAQSLTDSSNSILTNERLISKTYFPRILVPVSAVLASLFDFAISLLVLVLFLICFRIAPAASAALLLVFVLPATFSALGAGLWLSALNVKYRDVRYTVNFLTQFWFLATPIAYPIGVVSERWRPLYELNPMVGAVEGFRWALRGHGAFPAKAVAFSTVTAAVLLLTGLYYFRRTEDTFADFI</sequence>
<evidence type="ECO:0000256" key="3">
    <source>
        <dbReference type="ARBA" id="ARBA00022448"/>
    </source>
</evidence>
<evidence type="ECO:0000256" key="5">
    <source>
        <dbReference type="ARBA" id="ARBA00022519"/>
    </source>
</evidence>
<evidence type="ECO:0000313" key="12">
    <source>
        <dbReference type="Proteomes" id="UP000239735"/>
    </source>
</evidence>
<dbReference type="PROSITE" id="PS51012">
    <property type="entry name" value="ABC_TM2"/>
    <property type="match status" value="1"/>
</dbReference>
<dbReference type="OrthoDB" id="9786910at2"/>
<evidence type="ECO:0000256" key="9">
    <source>
        <dbReference type="RuleBase" id="RU361157"/>
    </source>
</evidence>
<feature type="transmembrane region" description="Helical" evidence="9">
    <location>
        <begin position="165"/>
        <end position="185"/>
    </location>
</feature>
<dbReference type="Pfam" id="PF01061">
    <property type="entry name" value="ABC2_membrane"/>
    <property type="match status" value="1"/>
</dbReference>
<dbReference type="PANTHER" id="PTHR30413">
    <property type="entry name" value="INNER MEMBRANE TRANSPORT PERMEASE"/>
    <property type="match status" value="1"/>
</dbReference>
<feature type="transmembrane region" description="Helical" evidence="9">
    <location>
        <begin position="253"/>
        <end position="272"/>
    </location>
</feature>
<evidence type="ECO:0000256" key="6">
    <source>
        <dbReference type="ARBA" id="ARBA00022692"/>
    </source>
</evidence>
<feature type="transmembrane region" description="Helical" evidence="9">
    <location>
        <begin position="54"/>
        <end position="76"/>
    </location>
</feature>
<evidence type="ECO:0000256" key="4">
    <source>
        <dbReference type="ARBA" id="ARBA00022475"/>
    </source>
</evidence>
<feature type="domain" description="ABC transmembrane type-2" evidence="10">
    <location>
        <begin position="55"/>
        <end position="275"/>
    </location>
</feature>
<keyword evidence="6 9" id="KW-0812">Transmembrane</keyword>